<dbReference type="FunFam" id="1.25.10.10:FF:000217">
    <property type="entry name" value="20S cyclosome subunit (APC1/BimE)"/>
    <property type="match status" value="1"/>
</dbReference>
<dbReference type="InterPro" id="IPR049255">
    <property type="entry name" value="Apc1_N"/>
</dbReference>
<dbReference type="InterPro" id="IPR048971">
    <property type="entry name" value="Apc1_3rd"/>
</dbReference>
<dbReference type="GO" id="GO:0051301">
    <property type="term" value="P:cell division"/>
    <property type="evidence" value="ECO:0007669"/>
    <property type="project" value="UniProtKB-KW"/>
</dbReference>
<dbReference type="GO" id="GO:0070979">
    <property type="term" value="P:protein K11-linked ubiquitination"/>
    <property type="evidence" value="ECO:0007669"/>
    <property type="project" value="TreeGrafter"/>
</dbReference>
<reference evidence="8 9" key="1">
    <citation type="journal article" date="2018" name="BMC Genomics">
        <title>Comparative genome analyses reveal sequence features reflecting distinct modes of host-adaptation between dicot and monocot powdery mildew.</title>
        <authorList>
            <person name="Wu Y."/>
            <person name="Ma X."/>
            <person name="Pan Z."/>
            <person name="Kale S.D."/>
            <person name="Song Y."/>
            <person name="King H."/>
            <person name="Zhang Q."/>
            <person name="Presley C."/>
            <person name="Deng X."/>
            <person name="Wei C.I."/>
            <person name="Xiao S."/>
        </authorList>
    </citation>
    <scope>NUCLEOTIDE SEQUENCE [LARGE SCALE GENOMIC DNA]</scope>
    <source>
        <strain evidence="8">UMSG2</strain>
    </source>
</reference>
<dbReference type="GO" id="GO:0060090">
    <property type="term" value="F:molecular adaptor activity"/>
    <property type="evidence" value="ECO:0007669"/>
    <property type="project" value="TreeGrafter"/>
</dbReference>
<evidence type="ECO:0000256" key="5">
    <source>
        <dbReference type="ARBA" id="ARBA00023306"/>
    </source>
</evidence>
<sequence>MASVISIGLSSPAGLALAIQENYLQKNPVNTSYTWSNYTNHDVDSPLENDELLVTPQCVIWSRRGVFRKSYNFDIEKETVSHALLTTFPSVGPLAGKQENLGKEFIASNSKEAAIVVFLKTQAHVYFLFGTSHVIHLPFEVESALAAPNGVIMQRKLEMHLVNPTLKTPRTPQNSFVSSLLQPWSTTASRQSSFSIADLSETIKLSFPSAIKDFSEPWITSLDTNCPRLFSISDPFSEIGLVVAQQSITDGNEYNKKYSPNTYHLDAAEELIHVTCQNDLKFDNSSQSLVIAVTWNRENSKYTIWELDYSAGKACKNDKTKVICRDVSRRRSSYAPTSTAGTSSPLIVGHQRIRDSKYGNHAIKPRKNIRVDGSQDNFMDFVSALEPDFENQSIPRRKSRRISSMLARVDFSNSHDRSTFSDLATGPQHIINRRGESFGSQHTRTSFGGFETLSSTTLSQISQSSLNFNMHSEFSGDKAFDDSHLGDDYEGVSSLGPEGGECNTLKHEVFLTKIGSVLSEYSSIQYSAQKKPALTQCKVFTMTVPPSAVEDTRGNSNLICIFDPNEKKLFIITLHAKVERPSNDSNKSKNLKFETGIHVVSLGSTLKVENVIDACRIDDGQVSRILVLSETDDGYGELTLQAPWSHVIKVPFPINFLATSIRDPKNEEEYLKPHGFFGLRNSRPSGYVDLLDNEGNLHQIRILLQPRNPHVCKILETCREVFSMGGDQETKPSDRIDGILVCWWSVMQWLSAESVSTFEPEWTALTITLLATALGIDFNTQLLRKSNKRSLTDFSRSEVSDKRSLKSAESWDLMLAEETGWGNPFPSWTQNAGWAWLTAGAADVNDSQVNDPIESVSMFDRNSRTNDSFIQRHVKLARQYVNTSQGKKNMSQYLPTWSKCACEARITSLQKIFIGLHLLREEQKLNVLTSDAFNTGCANLTIILAQIVRWLEWPAWIKFYKTEEASLFDSDFDDGNPIKSRIQQPFDCPSIYDWIQKCLMARSSCPFVTIAHAGSNNIGLSNRYADDLCLRLTPRTFMLKRFFDLVTCDWIPSQVVESFSQAGGNIHILDTLPEAILIPLQEAIAQCQSEPPSNWNNTLLALVGREDVNISLTPGLKSREIQPKTFIAPHDSKIDVHRICMDVFKPETTGVFSGTAEVDRLSVTRLIFKDDKRFNEAVQLLDTISPTIAVCNAEPQWSESELLEAQKEHAQTLAYRTLAISSGRGLLYFSSRIPLLTQKWTISGFNLSCVMKPDNNFVTADKSAFTEEKVCWAFFHAGVAAGLQISCDAKGIDTSWILYNKPLSGMLNNRHAGFLLALGLNGHLKSLAKWVAFKYLTPKHTMTSIGLLLGLSASYIGTMDTLITRLLSVHITRMLPPGAADLNLSPLTQTTGIMGIGLLYCNTQHRRMSEIMVSEIEHIDIEADDKPFRDEGYRLAAGFALGLINLGKGSDLKGLYDMRLTERLLTHATGSKKVDLIHVLDKASAAAVMGIALIFMKSENQIVARKIDVPDSLIQFDYVRPDIFLLRTMASHLIMWSKIEPSFEWIQNNLPEDYRPRSKLASINLLSTEDLAFYNILTGLCYSIALKCAGSGNIAVRDLLVYYLDQFMRIFRLKALTYDTKLTQITVRHCQDLLALSAATVMAGTGDLVVFRRLRSLHGRDDPETPYGSHLAAHIAVGALFLGGGTFTFGTSNLAIASLLIAFYPIFPSSVHDNRSHLQAFRHFWSLAAEPRCFIAKNIETNQTVSLPIIILPRMGDQYKRLISPCLVPELDQIKTIRTDSSDFWNLSLDLETNRAHMTVFKSTQTIYVRRRPAHISASNPFHASFLALSDAEHTSTHPLEWIFNLNAFKSLTKAERALVLPSSLSSSSTTTTIAGGASDRDIETRGTVVDVRLILENATLDSGKKDRLLGLKLLFDWIDRAASRNNDTLWIRKEVVEFLKTKMWIMMMKIAQNDFN</sequence>
<evidence type="ECO:0000256" key="3">
    <source>
        <dbReference type="ARBA" id="ARBA00022737"/>
    </source>
</evidence>
<dbReference type="Gene3D" id="1.25.10.10">
    <property type="entry name" value="Leucine-rich Repeat Variant"/>
    <property type="match status" value="2"/>
</dbReference>
<dbReference type="FunFam" id="1.25.10.10:FF:000400">
    <property type="entry name" value="20S cyclosome subunit (APC1/BimE), putative"/>
    <property type="match status" value="1"/>
</dbReference>
<keyword evidence="4" id="KW-0498">Mitosis</keyword>
<comment type="caution">
    <text evidence="8">The sequence shown here is derived from an EMBL/GenBank/DDBJ whole genome shotgun (WGS) entry which is preliminary data.</text>
</comment>
<dbReference type="GO" id="GO:0031145">
    <property type="term" value="P:anaphase-promoting complex-dependent catabolic process"/>
    <property type="evidence" value="ECO:0007669"/>
    <property type="project" value="TreeGrafter"/>
</dbReference>
<dbReference type="InterPro" id="IPR011989">
    <property type="entry name" value="ARM-like"/>
</dbReference>
<dbReference type="Proteomes" id="UP000286134">
    <property type="component" value="Unassembled WGS sequence"/>
</dbReference>
<keyword evidence="3" id="KW-0677">Repeat</keyword>
<dbReference type="PANTHER" id="PTHR12827:SF3">
    <property type="entry name" value="ANAPHASE-PROMOTING COMPLEX SUBUNIT 1"/>
    <property type="match status" value="1"/>
</dbReference>
<comment type="similarity">
    <text evidence="1">Belongs to the APC1 family.</text>
</comment>
<accession>A0A420HAQ4</accession>
<dbReference type="GO" id="GO:0007091">
    <property type="term" value="P:metaphase/anaphase transition of mitotic cell cycle"/>
    <property type="evidence" value="ECO:0007669"/>
    <property type="project" value="TreeGrafter"/>
</dbReference>
<dbReference type="PANTHER" id="PTHR12827">
    <property type="entry name" value="MEIOTIC CHECKPOINT REGULATOR TSG24 FAMILY MEMBER"/>
    <property type="match status" value="1"/>
</dbReference>
<name>A0A420HAQ4_9PEZI</name>
<evidence type="ECO:0000256" key="2">
    <source>
        <dbReference type="ARBA" id="ARBA00022618"/>
    </source>
</evidence>
<dbReference type="OrthoDB" id="26401at2759"/>
<dbReference type="InterPro" id="IPR024990">
    <property type="entry name" value="Apc1"/>
</dbReference>
<protein>
    <submittedName>
        <fullName evidence="8">Negative regulator of mitosis</fullName>
    </submittedName>
</protein>
<keyword evidence="2" id="KW-0132">Cell division</keyword>
<feature type="domain" description="Anaphase-promoting complex subunit 1 N-terminal" evidence="6">
    <location>
        <begin position="31"/>
        <end position="769"/>
    </location>
</feature>
<keyword evidence="5" id="KW-0131">Cell cycle</keyword>
<dbReference type="Pfam" id="PF21282">
    <property type="entry name" value="APC1_3rd"/>
    <property type="match status" value="1"/>
</dbReference>
<feature type="domain" description="Anaphase-promoting complex subunit 1 beta-sandwich" evidence="7">
    <location>
        <begin position="1732"/>
        <end position="1812"/>
    </location>
</feature>
<proteinExistence type="inferred from homology"/>
<evidence type="ECO:0000313" key="8">
    <source>
        <dbReference type="EMBL" id="RKF54502.1"/>
    </source>
</evidence>
<dbReference type="GO" id="GO:0005680">
    <property type="term" value="C:anaphase-promoting complex"/>
    <property type="evidence" value="ECO:0007669"/>
    <property type="project" value="InterPro"/>
</dbReference>
<organism evidence="8 9">
    <name type="scientific">Erysiphe neolycopersici</name>
    <dbReference type="NCBI Taxonomy" id="212602"/>
    <lineage>
        <taxon>Eukaryota</taxon>
        <taxon>Fungi</taxon>
        <taxon>Dikarya</taxon>
        <taxon>Ascomycota</taxon>
        <taxon>Pezizomycotina</taxon>
        <taxon>Leotiomycetes</taxon>
        <taxon>Erysiphales</taxon>
        <taxon>Erysiphaceae</taxon>
        <taxon>Erysiphe</taxon>
    </lineage>
</organism>
<dbReference type="STRING" id="212602.A0A420HAQ4"/>
<gene>
    <name evidence="8" type="ORF">OnM2_096007</name>
</gene>
<evidence type="ECO:0000259" key="7">
    <source>
        <dbReference type="Pfam" id="PF21282"/>
    </source>
</evidence>
<evidence type="ECO:0000256" key="1">
    <source>
        <dbReference type="ARBA" id="ARBA00010547"/>
    </source>
</evidence>
<evidence type="ECO:0000313" key="9">
    <source>
        <dbReference type="Proteomes" id="UP000286134"/>
    </source>
</evidence>
<dbReference type="Pfam" id="PF12859">
    <property type="entry name" value="ANAPC1"/>
    <property type="match status" value="1"/>
</dbReference>
<dbReference type="EMBL" id="MCFK01009699">
    <property type="protein sequence ID" value="RKF54502.1"/>
    <property type="molecule type" value="Genomic_DNA"/>
</dbReference>
<keyword evidence="9" id="KW-1185">Reference proteome</keyword>
<evidence type="ECO:0000259" key="6">
    <source>
        <dbReference type="Pfam" id="PF12859"/>
    </source>
</evidence>
<evidence type="ECO:0000256" key="4">
    <source>
        <dbReference type="ARBA" id="ARBA00022776"/>
    </source>
</evidence>